<dbReference type="EMBL" id="BNCD01000002">
    <property type="protein sequence ID" value="GHH73175.1"/>
    <property type="molecule type" value="Genomic_DNA"/>
</dbReference>
<comment type="caution">
    <text evidence="3">The sequence shown here is derived from an EMBL/GenBank/DDBJ whole genome shotgun (WGS) entry which is preliminary data.</text>
</comment>
<evidence type="ECO:0000256" key="1">
    <source>
        <dbReference type="SAM" id="MobiDB-lite"/>
    </source>
</evidence>
<organism evidence="3 4">
    <name type="scientific">Streptomyces sulfonofaciens</name>
    <dbReference type="NCBI Taxonomy" id="68272"/>
    <lineage>
        <taxon>Bacteria</taxon>
        <taxon>Bacillati</taxon>
        <taxon>Actinomycetota</taxon>
        <taxon>Actinomycetes</taxon>
        <taxon>Kitasatosporales</taxon>
        <taxon>Streptomycetaceae</taxon>
        <taxon>Streptomyces</taxon>
    </lineage>
</organism>
<dbReference type="AlphaFoldDB" id="A0A919FVQ7"/>
<keyword evidence="4" id="KW-1185">Reference proteome</keyword>
<dbReference type="Pfam" id="PF00582">
    <property type="entry name" value="Usp"/>
    <property type="match status" value="1"/>
</dbReference>
<evidence type="ECO:0000259" key="2">
    <source>
        <dbReference type="Pfam" id="PF00582"/>
    </source>
</evidence>
<sequence>MTVLVWIAEGTWPACVDAARAHAREGAEIALLHVRGDDVPAVAHGAFAGLLGRGQPEDDPGERLTDLGADAAEELLRAAARRLRRPCVRLERHGHVEREVVAAAEGAELLVVARDGDPDRLGPHSLAPAGRFVVDHAPCPVLLVWPAAAPALATLPPHPPGHPAPPHPPVPPANPPRHG</sequence>
<proteinExistence type="predicted"/>
<dbReference type="InterPro" id="IPR006016">
    <property type="entry name" value="UspA"/>
</dbReference>
<evidence type="ECO:0000313" key="3">
    <source>
        <dbReference type="EMBL" id="GHH73175.1"/>
    </source>
</evidence>
<feature type="region of interest" description="Disordered" evidence="1">
    <location>
        <begin position="156"/>
        <end position="179"/>
    </location>
</feature>
<accession>A0A919FVQ7</accession>
<evidence type="ECO:0000313" key="4">
    <source>
        <dbReference type="Proteomes" id="UP000603708"/>
    </source>
</evidence>
<dbReference type="RefSeq" id="WP_189929744.1">
    <property type="nucleotide sequence ID" value="NZ_BNCD01000002.1"/>
</dbReference>
<gene>
    <name evidence="3" type="ORF">GCM10018793_11390</name>
</gene>
<dbReference type="Proteomes" id="UP000603708">
    <property type="component" value="Unassembled WGS sequence"/>
</dbReference>
<reference evidence="3" key="2">
    <citation type="submission" date="2020-09" db="EMBL/GenBank/DDBJ databases">
        <authorList>
            <person name="Sun Q."/>
            <person name="Ohkuma M."/>
        </authorList>
    </citation>
    <scope>NUCLEOTIDE SEQUENCE</scope>
    <source>
        <strain evidence="3">JCM 5069</strain>
    </source>
</reference>
<protein>
    <recommendedName>
        <fullName evidence="2">UspA domain-containing protein</fullName>
    </recommendedName>
</protein>
<dbReference type="SUPFAM" id="SSF52402">
    <property type="entry name" value="Adenine nucleotide alpha hydrolases-like"/>
    <property type="match status" value="1"/>
</dbReference>
<name>A0A919FVQ7_9ACTN</name>
<dbReference type="Gene3D" id="3.40.50.12370">
    <property type="match status" value="1"/>
</dbReference>
<reference evidence="3" key="1">
    <citation type="journal article" date="2014" name="Int. J. Syst. Evol. Microbiol.">
        <title>Complete genome sequence of Corynebacterium casei LMG S-19264T (=DSM 44701T), isolated from a smear-ripened cheese.</title>
        <authorList>
            <consortium name="US DOE Joint Genome Institute (JGI-PGF)"/>
            <person name="Walter F."/>
            <person name="Albersmeier A."/>
            <person name="Kalinowski J."/>
            <person name="Ruckert C."/>
        </authorList>
    </citation>
    <scope>NUCLEOTIDE SEQUENCE</scope>
    <source>
        <strain evidence="3">JCM 5069</strain>
    </source>
</reference>
<feature type="domain" description="UspA" evidence="2">
    <location>
        <begin position="17"/>
        <end position="144"/>
    </location>
</feature>